<keyword evidence="2 4" id="KW-0863">Zinc-finger</keyword>
<name>A0A0K8S6V2_LYGHE</name>
<evidence type="ECO:0000313" key="6">
    <source>
        <dbReference type="EMBL" id="JAG48919.1"/>
    </source>
</evidence>
<dbReference type="PANTHER" id="PTHR16465">
    <property type="entry name" value="NUCLEASE-RELATED"/>
    <property type="match status" value="1"/>
</dbReference>
<proteinExistence type="predicted"/>
<evidence type="ECO:0000256" key="3">
    <source>
        <dbReference type="ARBA" id="ARBA00022833"/>
    </source>
</evidence>
<accession>A0A0K8S6V2</accession>
<organism evidence="6">
    <name type="scientific">Lygus hesperus</name>
    <name type="common">Western plant bug</name>
    <dbReference type="NCBI Taxonomy" id="30085"/>
    <lineage>
        <taxon>Eukaryota</taxon>
        <taxon>Metazoa</taxon>
        <taxon>Ecdysozoa</taxon>
        <taxon>Arthropoda</taxon>
        <taxon>Hexapoda</taxon>
        <taxon>Insecta</taxon>
        <taxon>Pterygota</taxon>
        <taxon>Neoptera</taxon>
        <taxon>Paraneoptera</taxon>
        <taxon>Hemiptera</taxon>
        <taxon>Heteroptera</taxon>
        <taxon>Panheteroptera</taxon>
        <taxon>Cimicomorpha</taxon>
        <taxon>Miridae</taxon>
        <taxon>Mirini</taxon>
        <taxon>Lygus</taxon>
    </lineage>
</organism>
<feature type="zinc finger region" description="C3H1-type" evidence="4">
    <location>
        <begin position="51"/>
        <end position="79"/>
    </location>
</feature>
<dbReference type="GO" id="GO:0008270">
    <property type="term" value="F:zinc ion binding"/>
    <property type="evidence" value="ECO:0007669"/>
    <property type="project" value="UniProtKB-KW"/>
</dbReference>
<keyword evidence="1 4" id="KW-0479">Metal-binding</keyword>
<dbReference type="PANTHER" id="PTHR16465:SF0">
    <property type="entry name" value="ZINC FINGER MATRIN-TYPE PROTEIN 5"/>
    <property type="match status" value="1"/>
</dbReference>
<dbReference type="InterPro" id="IPR013085">
    <property type="entry name" value="U1-CZ_Znf_C2H2"/>
</dbReference>
<evidence type="ECO:0000256" key="4">
    <source>
        <dbReference type="PROSITE-ProRule" id="PRU00723"/>
    </source>
</evidence>
<dbReference type="GO" id="GO:0005689">
    <property type="term" value="C:U12-type spliceosomal complex"/>
    <property type="evidence" value="ECO:0007669"/>
    <property type="project" value="TreeGrafter"/>
</dbReference>
<dbReference type="InterPro" id="IPR000571">
    <property type="entry name" value="Znf_CCCH"/>
</dbReference>
<dbReference type="InterPro" id="IPR036236">
    <property type="entry name" value="Znf_C2H2_sf"/>
</dbReference>
<dbReference type="EMBL" id="GBRD01016908">
    <property type="protein sequence ID" value="JAG48919.1"/>
    <property type="molecule type" value="Transcribed_RNA"/>
</dbReference>
<dbReference type="SUPFAM" id="SSF57667">
    <property type="entry name" value="beta-beta-alpha zinc fingers"/>
    <property type="match status" value="1"/>
</dbReference>
<evidence type="ECO:0000256" key="1">
    <source>
        <dbReference type="ARBA" id="ARBA00022723"/>
    </source>
</evidence>
<feature type="domain" description="C3H1-type" evidence="5">
    <location>
        <begin position="51"/>
        <end position="79"/>
    </location>
</feature>
<dbReference type="PROSITE" id="PS50103">
    <property type="entry name" value="ZF_C3H1"/>
    <property type="match status" value="1"/>
</dbReference>
<dbReference type="AlphaFoldDB" id="A0A0K8S6V2"/>
<protein>
    <recommendedName>
        <fullName evidence="5">C3H1-type domain-containing protein</fullName>
    </recommendedName>
</protein>
<dbReference type="Gene3D" id="3.30.160.60">
    <property type="entry name" value="Classic Zinc Finger"/>
    <property type="match status" value="1"/>
</dbReference>
<dbReference type="Pfam" id="PF00642">
    <property type="entry name" value="zf-CCCH"/>
    <property type="match status" value="1"/>
</dbReference>
<sequence>MGKRYFCDYCQRSFVDDIESRKKHLNGVSHLRMKKEYYFMIRDMKTLVQEERSKEPCRRFRNTGECSFGVLCNHTHYTPEELAHFETTVQLQEKERSKLPTIEEWLAKKTELGKKTTDVHVQGFTTLLDPSLPPSLRLPSLNEINSTCNLEWG</sequence>
<reference evidence="6" key="1">
    <citation type="submission" date="2014-09" db="EMBL/GenBank/DDBJ databases">
        <authorList>
            <person name="Magalhaes I.L.F."/>
            <person name="Oliveira U."/>
            <person name="Santos F.R."/>
            <person name="Vidigal T.H.D.A."/>
            <person name="Brescovit A.D."/>
            <person name="Santos A.J."/>
        </authorList>
    </citation>
    <scope>NUCLEOTIDE SEQUENCE</scope>
</reference>
<evidence type="ECO:0000259" key="5">
    <source>
        <dbReference type="PROSITE" id="PS50103"/>
    </source>
</evidence>
<keyword evidence="3 4" id="KW-0862">Zinc</keyword>
<dbReference type="Pfam" id="PF06220">
    <property type="entry name" value="zf-U1"/>
    <property type="match status" value="1"/>
</dbReference>
<evidence type="ECO:0000256" key="2">
    <source>
        <dbReference type="ARBA" id="ARBA00022771"/>
    </source>
</evidence>